<sequence>MNRYFIEVAYKGEQYSGFQVQDNAHTVQAEVDKALSILFREKVESTGSSRTDAGVNALQNFLHFDTTLPLHPQFLYKINAILPDDVVLRGVYRVPEEAHSRFAALSRSYEYTLYTHKDPFMRDRGYFFPYKLDFDALQAAAGIIREYSDFTTFSKRNTQVKTFICAIEESYWTAAGERVVYNVTANRFLRGMVRGLVGTMLRVGRGKLSLDEFRAAIESRDCTKADFAVPPQGLFLMEVKYPEGLLEPISFMRR</sequence>
<dbReference type="CDD" id="cd02570">
    <property type="entry name" value="PseudoU_synth_EcTruA"/>
    <property type="match status" value="1"/>
</dbReference>
<evidence type="ECO:0000313" key="10">
    <source>
        <dbReference type="Proteomes" id="UP000253410"/>
    </source>
</evidence>
<dbReference type="HAMAP" id="MF_00171">
    <property type="entry name" value="TruA"/>
    <property type="match status" value="1"/>
</dbReference>
<dbReference type="PANTHER" id="PTHR11142:SF0">
    <property type="entry name" value="TRNA PSEUDOURIDINE SYNTHASE-LIKE 1"/>
    <property type="match status" value="1"/>
</dbReference>
<dbReference type="PIRSF" id="PIRSF001430">
    <property type="entry name" value="tRNA_psdUrid_synth"/>
    <property type="match status" value="1"/>
</dbReference>
<dbReference type="RefSeq" id="WP_113616717.1">
    <property type="nucleotide sequence ID" value="NZ_QFFJ01000001.1"/>
</dbReference>
<feature type="binding site" evidence="4 6">
    <location>
        <position position="109"/>
    </location>
    <ligand>
        <name>substrate</name>
    </ligand>
</feature>
<comment type="catalytic activity">
    <reaction evidence="4 7">
        <text>uridine(38/39/40) in tRNA = pseudouridine(38/39/40) in tRNA</text>
        <dbReference type="Rhea" id="RHEA:22376"/>
        <dbReference type="Rhea" id="RHEA-COMP:10085"/>
        <dbReference type="Rhea" id="RHEA-COMP:10087"/>
        <dbReference type="ChEBI" id="CHEBI:65314"/>
        <dbReference type="ChEBI" id="CHEBI:65315"/>
        <dbReference type="EC" id="5.4.99.12"/>
    </reaction>
</comment>
<proteinExistence type="inferred from homology"/>
<dbReference type="InterPro" id="IPR001406">
    <property type="entry name" value="PsdUridine_synth_TruA"/>
</dbReference>
<dbReference type="PANTHER" id="PTHR11142">
    <property type="entry name" value="PSEUDOURIDYLATE SYNTHASE"/>
    <property type="match status" value="1"/>
</dbReference>
<evidence type="ECO:0000256" key="2">
    <source>
        <dbReference type="ARBA" id="ARBA00022694"/>
    </source>
</evidence>
<comment type="similarity">
    <text evidence="1 4 7">Belongs to the tRNA pseudouridine synthase TruA family.</text>
</comment>
<comment type="caution">
    <text evidence="4">Lacks conserved residue(s) required for the propagation of feature annotation.</text>
</comment>
<evidence type="ECO:0000256" key="4">
    <source>
        <dbReference type="HAMAP-Rule" id="MF_00171"/>
    </source>
</evidence>
<evidence type="ECO:0000256" key="3">
    <source>
        <dbReference type="ARBA" id="ARBA00023235"/>
    </source>
</evidence>
<evidence type="ECO:0000256" key="6">
    <source>
        <dbReference type="PIRSR" id="PIRSR001430-2"/>
    </source>
</evidence>
<dbReference type="AlphaFoldDB" id="A0A365Y6B2"/>
<dbReference type="GO" id="GO:0031119">
    <property type="term" value="P:tRNA pseudouridine synthesis"/>
    <property type="evidence" value="ECO:0007669"/>
    <property type="project" value="UniProtKB-UniRule"/>
</dbReference>
<dbReference type="InterPro" id="IPR020103">
    <property type="entry name" value="PsdUridine_synth_cat_dom_sf"/>
</dbReference>
<dbReference type="Gene3D" id="3.30.70.580">
    <property type="entry name" value="Pseudouridine synthase I, catalytic domain, N-terminal subdomain"/>
    <property type="match status" value="1"/>
</dbReference>
<name>A0A365Y6B2_9BACT</name>
<accession>A0A365Y6B2</accession>
<protein>
    <recommendedName>
        <fullName evidence="4">tRNA pseudouridine synthase A</fullName>
        <ecNumber evidence="4">5.4.99.12</ecNumber>
    </recommendedName>
    <alternativeName>
        <fullName evidence="4">tRNA pseudouridine(38-40) synthase</fullName>
    </alternativeName>
    <alternativeName>
        <fullName evidence="4">tRNA pseudouridylate synthase I</fullName>
    </alternativeName>
    <alternativeName>
        <fullName evidence="4">tRNA-uridine isomerase I</fullName>
    </alternativeName>
</protein>
<feature type="domain" description="Pseudouridine synthase I TruA alpha/beta" evidence="8">
    <location>
        <begin position="149"/>
        <end position="242"/>
    </location>
</feature>
<evidence type="ECO:0000259" key="8">
    <source>
        <dbReference type="Pfam" id="PF01416"/>
    </source>
</evidence>
<evidence type="ECO:0000256" key="1">
    <source>
        <dbReference type="ARBA" id="ARBA00009375"/>
    </source>
</evidence>
<dbReference type="GO" id="GO:0160147">
    <property type="term" value="F:tRNA pseudouridine(38-40) synthase activity"/>
    <property type="evidence" value="ECO:0007669"/>
    <property type="project" value="UniProtKB-EC"/>
</dbReference>
<dbReference type="NCBIfam" id="TIGR00071">
    <property type="entry name" value="hisT_truA"/>
    <property type="match status" value="1"/>
</dbReference>
<dbReference type="InterPro" id="IPR020097">
    <property type="entry name" value="PsdUridine_synth_TruA_a/b_dom"/>
</dbReference>
<keyword evidence="3 4" id="KW-0413">Isomerase</keyword>
<evidence type="ECO:0000256" key="5">
    <source>
        <dbReference type="PIRSR" id="PIRSR001430-1"/>
    </source>
</evidence>
<dbReference type="FunFam" id="3.30.70.580:FF:000001">
    <property type="entry name" value="tRNA pseudouridine synthase A"/>
    <property type="match status" value="1"/>
</dbReference>
<reference evidence="9 10" key="1">
    <citation type="submission" date="2018-05" db="EMBL/GenBank/DDBJ databases">
        <title>Chitinophaga sp. K3CV102501T nov., isolated from isolated from a monsoon evergreen broad-leaved forest soil.</title>
        <authorList>
            <person name="Lv Y."/>
        </authorList>
    </citation>
    <scope>NUCLEOTIDE SEQUENCE [LARGE SCALE GENOMIC DNA]</scope>
    <source>
        <strain evidence="9 10">GDMCC 1.1325</strain>
    </source>
</reference>
<keyword evidence="10" id="KW-1185">Reference proteome</keyword>
<dbReference type="GO" id="GO:0003723">
    <property type="term" value="F:RNA binding"/>
    <property type="evidence" value="ECO:0007669"/>
    <property type="project" value="InterPro"/>
</dbReference>
<dbReference type="Pfam" id="PF01416">
    <property type="entry name" value="PseudoU_synth_1"/>
    <property type="match status" value="1"/>
</dbReference>
<comment type="subunit">
    <text evidence="4">Homodimer.</text>
</comment>
<dbReference type="EMBL" id="QFFJ01000001">
    <property type="protein sequence ID" value="RBL94049.1"/>
    <property type="molecule type" value="Genomic_DNA"/>
</dbReference>
<gene>
    <name evidence="4" type="primary">truA</name>
    <name evidence="9" type="ORF">DF182_16365</name>
</gene>
<feature type="active site" description="Nucleophile" evidence="4 5">
    <location>
        <position position="52"/>
    </location>
</feature>
<dbReference type="InterPro" id="IPR020095">
    <property type="entry name" value="PsdUridine_synth_TruA_C"/>
</dbReference>
<dbReference type="Gene3D" id="3.30.70.660">
    <property type="entry name" value="Pseudouridine synthase I, catalytic domain, C-terminal subdomain"/>
    <property type="match status" value="1"/>
</dbReference>
<dbReference type="OrthoDB" id="9811823at2"/>
<organism evidence="9 10">
    <name type="scientific">Chitinophaga flava</name>
    <dbReference type="NCBI Taxonomy" id="2259036"/>
    <lineage>
        <taxon>Bacteria</taxon>
        <taxon>Pseudomonadati</taxon>
        <taxon>Bacteroidota</taxon>
        <taxon>Chitinophagia</taxon>
        <taxon>Chitinophagales</taxon>
        <taxon>Chitinophagaceae</taxon>
        <taxon>Chitinophaga</taxon>
    </lineage>
</organism>
<keyword evidence="2 4" id="KW-0819">tRNA processing</keyword>
<evidence type="ECO:0000256" key="7">
    <source>
        <dbReference type="RuleBase" id="RU003792"/>
    </source>
</evidence>
<evidence type="ECO:0000313" key="9">
    <source>
        <dbReference type="EMBL" id="RBL94049.1"/>
    </source>
</evidence>
<dbReference type="EC" id="5.4.99.12" evidence="4"/>
<comment type="function">
    <text evidence="4">Formation of pseudouridine at positions 38, 39 and 40 in the anticodon stem and loop of transfer RNAs.</text>
</comment>
<dbReference type="Proteomes" id="UP000253410">
    <property type="component" value="Unassembled WGS sequence"/>
</dbReference>
<comment type="caution">
    <text evidence="9">The sequence shown here is derived from an EMBL/GenBank/DDBJ whole genome shotgun (WGS) entry which is preliminary data.</text>
</comment>
<dbReference type="SUPFAM" id="SSF55120">
    <property type="entry name" value="Pseudouridine synthase"/>
    <property type="match status" value="1"/>
</dbReference>
<dbReference type="InterPro" id="IPR020094">
    <property type="entry name" value="TruA/RsuA/RluB/E/F_N"/>
</dbReference>